<comment type="caution">
    <text evidence="1">The sequence shown here is derived from an EMBL/GenBank/DDBJ whole genome shotgun (WGS) entry which is preliminary data.</text>
</comment>
<reference evidence="1" key="2">
    <citation type="submission" date="2023-04" db="EMBL/GenBank/DDBJ databases">
        <authorList>
            <person name="Bu L."/>
            <person name="Lu L."/>
            <person name="Laidemitt M.R."/>
            <person name="Zhang S.M."/>
            <person name="Mutuku M."/>
            <person name="Mkoji G."/>
            <person name="Steinauer M."/>
            <person name="Loker E.S."/>
        </authorList>
    </citation>
    <scope>NUCLEOTIDE SEQUENCE</scope>
    <source>
        <strain evidence="1">KasaAsao</strain>
        <tissue evidence="1">Whole Snail</tissue>
    </source>
</reference>
<reference evidence="1" key="1">
    <citation type="journal article" date="2023" name="PLoS Negl. Trop. Dis.">
        <title>A genome sequence for Biomphalaria pfeifferi, the major vector snail for the human-infecting parasite Schistosoma mansoni.</title>
        <authorList>
            <person name="Bu L."/>
            <person name="Lu L."/>
            <person name="Laidemitt M.R."/>
            <person name="Zhang S.M."/>
            <person name="Mutuku M."/>
            <person name="Mkoji G."/>
            <person name="Steinauer M."/>
            <person name="Loker E.S."/>
        </authorList>
    </citation>
    <scope>NUCLEOTIDE SEQUENCE</scope>
    <source>
        <strain evidence="1">KasaAsao</strain>
    </source>
</reference>
<dbReference type="AlphaFoldDB" id="A0AAD8AVF2"/>
<keyword evidence="2" id="KW-1185">Reference proteome</keyword>
<proteinExistence type="predicted"/>
<accession>A0AAD8AVF2</accession>
<protein>
    <submittedName>
        <fullName evidence="1">Uncharacterized protein</fullName>
    </submittedName>
</protein>
<sequence>MIFSYSSKKEDILYTCTAFGRNDNRRDLHCSNANRDQVVIENAHIEIRDMRLIALYPAQDSFSSKPVKAVLSIYLEAKRLSGRCLAVKKKCDLWVSAVTFCHPIRIRITVLRIFTTWMARW</sequence>
<evidence type="ECO:0000313" key="2">
    <source>
        <dbReference type="Proteomes" id="UP001233172"/>
    </source>
</evidence>
<name>A0AAD8AVF2_BIOPF</name>
<evidence type="ECO:0000313" key="1">
    <source>
        <dbReference type="EMBL" id="KAK0042353.1"/>
    </source>
</evidence>
<dbReference type="Proteomes" id="UP001233172">
    <property type="component" value="Unassembled WGS sequence"/>
</dbReference>
<dbReference type="EMBL" id="JASAOG010000243">
    <property type="protein sequence ID" value="KAK0042353.1"/>
    <property type="molecule type" value="Genomic_DNA"/>
</dbReference>
<gene>
    <name evidence="1" type="ORF">Bpfe_028216</name>
</gene>
<organism evidence="1 2">
    <name type="scientific">Biomphalaria pfeifferi</name>
    <name type="common">Bloodfluke planorb</name>
    <name type="synonym">Freshwater snail</name>
    <dbReference type="NCBI Taxonomy" id="112525"/>
    <lineage>
        <taxon>Eukaryota</taxon>
        <taxon>Metazoa</taxon>
        <taxon>Spiralia</taxon>
        <taxon>Lophotrochozoa</taxon>
        <taxon>Mollusca</taxon>
        <taxon>Gastropoda</taxon>
        <taxon>Heterobranchia</taxon>
        <taxon>Euthyneura</taxon>
        <taxon>Panpulmonata</taxon>
        <taxon>Hygrophila</taxon>
        <taxon>Lymnaeoidea</taxon>
        <taxon>Planorbidae</taxon>
        <taxon>Biomphalaria</taxon>
    </lineage>
</organism>